<dbReference type="InterPro" id="IPR020904">
    <property type="entry name" value="Sc_DH/Rdtase_CS"/>
</dbReference>
<dbReference type="AlphaFoldDB" id="A0A5N6Z6T6"/>
<dbReference type="GO" id="GO:0016491">
    <property type="term" value="F:oxidoreductase activity"/>
    <property type="evidence" value="ECO:0007669"/>
    <property type="project" value="UniProtKB-KW"/>
</dbReference>
<dbReference type="OrthoDB" id="1274115at2759"/>
<dbReference type="InterPro" id="IPR002347">
    <property type="entry name" value="SDR_fam"/>
</dbReference>
<keyword evidence="6" id="KW-1185">Reference proteome</keyword>
<evidence type="ECO:0000313" key="6">
    <source>
        <dbReference type="Proteomes" id="UP000327118"/>
    </source>
</evidence>
<dbReference type="PROSITE" id="PS00061">
    <property type="entry name" value="ADH_SHORT"/>
    <property type="match status" value="1"/>
</dbReference>
<keyword evidence="3" id="KW-0560">Oxidoreductase</keyword>
<keyword evidence="2" id="KW-0521">NADP</keyword>
<dbReference type="CDD" id="cd05374">
    <property type="entry name" value="17beta-HSD-like_SDR_c"/>
    <property type="match status" value="1"/>
</dbReference>
<evidence type="ECO:0000256" key="1">
    <source>
        <dbReference type="ARBA" id="ARBA00006484"/>
    </source>
</evidence>
<evidence type="ECO:0000313" key="5">
    <source>
        <dbReference type="EMBL" id="KAE8353381.1"/>
    </source>
</evidence>
<dbReference type="PRINTS" id="PR00081">
    <property type="entry name" value="GDHRDH"/>
</dbReference>
<dbReference type="Proteomes" id="UP000327118">
    <property type="component" value="Unassembled WGS sequence"/>
</dbReference>
<protein>
    <submittedName>
        <fullName evidence="5">Putative short chain oxidoreductase/dehydrogenase</fullName>
    </submittedName>
</protein>
<dbReference type="SUPFAM" id="SSF51735">
    <property type="entry name" value="NAD(P)-binding Rossmann-fold domains"/>
    <property type="match status" value="1"/>
</dbReference>
<evidence type="ECO:0000256" key="2">
    <source>
        <dbReference type="ARBA" id="ARBA00022857"/>
    </source>
</evidence>
<dbReference type="InterPro" id="IPR036291">
    <property type="entry name" value="NAD(P)-bd_dom_sf"/>
</dbReference>
<organism evidence="5 6">
    <name type="scientific">Aspergillus coremiiformis</name>
    <dbReference type="NCBI Taxonomy" id="138285"/>
    <lineage>
        <taxon>Eukaryota</taxon>
        <taxon>Fungi</taxon>
        <taxon>Dikarya</taxon>
        <taxon>Ascomycota</taxon>
        <taxon>Pezizomycotina</taxon>
        <taxon>Eurotiomycetes</taxon>
        <taxon>Eurotiomycetidae</taxon>
        <taxon>Eurotiales</taxon>
        <taxon>Aspergillaceae</taxon>
        <taxon>Aspergillus</taxon>
        <taxon>Aspergillus subgen. Circumdati</taxon>
    </lineage>
</organism>
<dbReference type="InterPro" id="IPR051911">
    <property type="entry name" value="SDR_oxidoreductase"/>
</dbReference>
<dbReference type="PANTHER" id="PTHR43976">
    <property type="entry name" value="SHORT CHAIN DEHYDROGENASE"/>
    <property type="match status" value="1"/>
</dbReference>
<proteinExistence type="inferred from homology"/>
<gene>
    <name evidence="5" type="ORF">BDV28DRAFT_108274</name>
</gene>
<dbReference type="PANTHER" id="PTHR43976:SF16">
    <property type="entry name" value="SHORT-CHAIN DEHYDROGENASE_REDUCTASE FAMILY PROTEIN"/>
    <property type="match status" value="1"/>
</dbReference>
<dbReference type="EMBL" id="ML739099">
    <property type="protein sequence ID" value="KAE8353381.1"/>
    <property type="molecule type" value="Genomic_DNA"/>
</dbReference>
<sequence>MDSSTPKVWLITGCSAGFGISIARAVLAHGHYVIASSRNPSKTPELVEEVTKQGGHWITLDVTSPAPEINQIIDDATKLYGRLDVVVNNAGFAVVGAVEDIDETTAKAQFDTNVFGVLKVTQAVLPTMRAAKAGTIVNIGSVAGLRAPPAVSLYAASKHALEAISESLSQELVPFGIRVLMVEPGPFRTNFLGRGAVSYQGPSDSYRDGPVQKIVQHLENEHGTQPGDPVKAAERIFEVVLGVGMAAGKKEYLRLVLGNRSVDAVIEKLDRVRENILALEDISRSADFD</sequence>
<dbReference type="PRINTS" id="PR00080">
    <property type="entry name" value="SDRFAMILY"/>
</dbReference>
<evidence type="ECO:0000256" key="3">
    <source>
        <dbReference type="ARBA" id="ARBA00023002"/>
    </source>
</evidence>
<dbReference type="Pfam" id="PF00106">
    <property type="entry name" value="adh_short"/>
    <property type="match status" value="1"/>
</dbReference>
<reference evidence="6" key="1">
    <citation type="submission" date="2019-04" db="EMBL/GenBank/DDBJ databases">
        <title>Friends and foes A comparative genomics studyof 23 Aspergillus species from section Flavi.</title>
        <authorList>
            <consortium name="DOE Joint Genome Institute"/>
            <person name="Kjaerbolling I."/>
            <person name="Vesth T."/>
            <person name="Frisvad J.C."/>
            <person name="Nybo J.L."/>
            <person name="Theobald S."/>
            <person name="Kildgaard S."/>
            <person name="Isbrandt T."/>
            <person name="Kuo A."/>
            <person name="Sato A."/>
            <person name="Lyhne E.K."/>
            <person name="Kogle M.E."/>
            <person name="Wiebenga A."/>
            <person name="Kun R.S."/>
            <person name="Lubbers R.J."/>
            <person name="Makela M.R."/>
            <person name="Barry K."/>
            <person name="Chovatia M."/>
            <person name="Clum A."/>
            <person name="Daum C."/>
            <person name="Haridas S."/>
            <person name="He G."/>
            <person name="LaButti K."/>
            <person name="Lipzen A."/>
            <person name="Mondo S."/>
            <person name="Riley R."/>
            <person name="Salamov A."/>
            <person name="Simmons B.A."/>
            <person name="Magnuson J.K."/>
            <person name="Henrissat B."/>
            <person name="Mortensen U.H."/>
            <person name="Larsen T.O."/>
            <person name="Devries R.P."/>
            <person name="Grigoriev I.V."/>
            <person name="Machida M."/>
            <person name="Baker S.E."/>
            <person name="Andersen M.R."/>
        </authorList>
    </citation>
    <scope>NUCLEOTIDE SEQUENCE [LARGE SCALE GENOMIC DNA]</scope>
    <source>
        <strain evidence="6">CBS 553.77</strain>
    </source>
</reference>
<evidence type="ECO:0000256" key="4">
    <source>
        <dbReference type="RuleBase" id="RU000363"/>
    </source>
</evidence>
<name>A0A5N6Z6T6_9EURO</name>
<accession>A0A5N6Z6T6</accession>
<dbReference type="GO" id="GO:0044550">
    <property type="term" value="P:secondary metabolite biosynthetic process"/>
    <property type="evidence" value="ECO:0007669"/>
    <property type="project" value="UniProtKB-ARBA"/>
</dbReference>
<comment type="similarity">
    <text evidence="1 4">Belongs to the short-chain dehydrogenases/reductases (SDR) family.</text>
</comment>
<dbReference type="Gene3D" id="3.40.50.720">
    <property type="entry name" value="NAD(P)-binding Rossmann-like Domain"/>
    <property type="match status" value="1"/>
</dbReference>